<dbReference type="EMBL" id="NVUS01000007">
    <property type="protein sequence ID" value="PCJ01703.1"/>
    <property type="molecule type" value="Genomic_DNA"/>
</dbReference>
<evidence type="ECO:0000256" key="1">
    <source>
        <dbReference type="SAM" id="MobiDB-lite"/>
    </source>
</evidence>
<dbReference type="InterPro" id="IPR007621">
    <property type="entry name" value="TPM_dom"/>
</dbReference>
<reference evidence="5" key="2">
    <citation type="journal article" date="2018" name="ISME J.">
        <title>A dynamic microbial community with high functional redundancy inhabits the cold, oxic subseafloor aquifer.</title>
        <authorList>
            <person name="Tully B.J."/>
            <person name="Wheat C.G."/>
            <person name="Glazer B.T."/>
            <person name="Huber J.A."/>
        </authorList>
    </citation>
    <scope>NUCLEOTIDE SEQUENCE</scope>
    <source>
        <strain evidence="5">NORP83</strain>
    </source>
</reference>
<evidence type="ECO:0000256" key="2">
    <source>
        <dbReference type="SAM" id="Phobius"/>
    </source>
</evidence>
<dbReference type="PANTHER" id="PTHR30373">
    <property type="entry name" value="UPF0603 PROTEIN YGCG"/>
    <property type="match status" value="1"/>
</dbReference>
<feature type="region of interest" description="Disordered" evidence="1">
    <location>
        <begin position="205"/>
        <end position="244"/>
    </location>
</feature>
<reference key="1">
    <citation type="submission" date="2017-08" db="EMBL/GenBank/DDBJ databases">
        <title>A dynamic microbial community with high functional redundancy inhabits the cold, oxic subseafloor aquifer.</title>
        <authorList>
            <person name="Tully B.J."/>
            <person name="Wheat C.G."/>
            <person name="Glazer B.T."/>
            <person name="Huber J.A."/>
        </authorList>
    </citation>
    <scope>NUCLEOTIDE SEQUENCE [LARGE SCALE GENOMIC DNA]</scope>
</reference>
<feature type="compositionally biased region" description="Low complexity" evidence="1">
    <location>
        <begin position="206"/>
        <end position="217"/>
    </location>
</feature>
<gene>
    <name evidence="5" type="ORF">COB13_07555</name>
</gene>
<feature type="domain" description="TPM" evidence="4">
    <location>
        <begin position="32"/>
        <end position="154"/>
    </location>
</feature>
<evidence type="ECO:0000259" key="4">
    <source>
        <dbReference type="Pfam" id="PF04536"/>
    </source>
</evidence>
<dbReference type="Pfam" id="PF04536">
    <property type="entry name" value="TPM_phosphatase"/>
    <property type="match status" value="1"/>
</dbReference>
<name>A0A2A4Z3W5_9PROT</name>
<protein>
    <submittedName>
        <fullName evidence="5">Methanol dehydrogenase</fullName>
    </submittedName>
</protein>
<feature type="compositionally biased region" description="Gly residues" evidence="1">
    <location>
        <begin position="218"/>
        <end position="244"/>
    </location>
</feature>
<dbReference type="Gene3D" id="3.10.310.50">
    <property type="match status" value="1"/>
</dbReference>
<feature type="transmembrane region" description="Helical" evidence="2">
    <location>
        <begin position="176"/>
        <end position="195"/>
    </location>
</feature>
<proteinExistence type="predicted"/>
<keyword evidence="3" id="KW-0732">Signal</keyword>
<dbReference type="AlphaFoldDB" id="A0A2A4Z3W5"/>
<sequence length="244" mass="25502">MRILKSCLLVCFLMVSHVVLAAPDFPELTGRVVDEAGILSGDKKQNIINQLAAFEEKSTAQIVVAVVNSLEGYEIRDYGVELARFWALGQEGKNNGVLLLIAPNERKVSIEVGYGLEGSLTDALSYQIIQQHILPQFKAGNMGAGIERGVEMILQGLAGEITEQSLLQNSQNENEFDMATIIFIVFFVFVVIMILRGGIGGGGVGTHSSGSSSHSSSGWGGSSGGSSFGGGGGSFGGGGASGGW</sequence>
<organism evidence="5">
    <name type="scientific">OCS116 cluster bacterium</name>
    <dbReference type="NCBI Taxonomy" id="2030921"/>
    <lineage>
        <taxon>Bacteria</taxon>
        <taxon>Pseudomonadati</taxon>
        <taxon>Pseudomonadota</taxon>
        <taxon>Alphaproteobacteria</taxon>
        <taxon>OCS116 cluster</taxon>
    </lineage>
</organism>
<comment type="caution">
    <text evidence="5">The sequence shown here is derived from an EMBL/GenBank/DDBJ whole genome shotgun (WGS) entry which is preliminary data.</text>
</comment>
<keyword evidence="2" id="KW-0812">Transmembrane</keyword>
<feature type="chain" id="PRO_5013377345" evidence="3">
    <location>
        <begin position="22"/>
        <end position="244"/>
    </location>
</feature>
<accession>A0A2A4Z3W5</accession>
<evidence type="ECO:0000313" key="5">
    <source>
        <dbReference type="EMBL" id="PCJ01703.1"/>
    </source>
</evidence>
<evidence type="ECO:0000256" key="3">
    <source>
        <dbReference type="SAM" id="SignalP"/>
    </source>
</evidence>
<keyword evidence="2" id="KW-0472">Membrane</keyword>
<keyword evidence="2" id="KW-1133">Transmembrane helix</keyword>
<feature type="signal peptide" evidence="3">
    <location>
        <begin position="1"/>
        <end position="21"/>
    </location>
</feature>
<dbReference type="PANTHER" id="PTHR30373:SF2">
    <property type="entry name" value="UPF0603 PROTEIN YGCG"/>
    <property type="match status" value="1"/>
</dbReference>